<keyword evidence="1" id="KW-0472">Membrane</keyword>
<comment type="caution">
    <text evidence="2">The sequence shown here is derived from an EMBL/GenBank/DDBJ whole genome shotgun (WGS) entry which is preliminary data.</text>
</comment>
<feature type="transmembrane region" description="Helical" evidence="1">
    <location>
        <begin position="59"/>
        <end position="77"/>
    </location>
</feature>
<evidence type="ECO:0000313" key="3">
    <source>
        <dbReference type="Proteomes" id="UP000437131"/>
    </source>
</evidence>
<evidence type="ECO:0000256" key="1">
    <source>
        <dbReference type="SAM" id="Phobius"/>
    </source>
</evidence>
<keyword evidence="1" id="KW-1133">Transmembrane helix</keyword>
<gene>
    <name evidence="2" type="ORF">GGC33_11350</name>
</gene>
<organism evidence="2 3">
    <name type="scientific">Cyanobacterium aponinum 0216</name>
    <dbReference type="NCBI Taxonomy" id="2676140"/>
    <lineage>
        <taxon>Bacteria</taxon>
        <taxon>Bacillati</taxon>
        <taxon>Cyanobacteriota</taxon>
        <taxon>Cyanophyceae</taxon>
        <taxon>Oscillatoriophycideae</taxon>
        <taxon>Chroococcales</taxon>
        <taxon>Geminocystaceae</taxon>
        <taxon>Cyanobacterium</taxon>
    </lineage>
</organism>
<dbReference type="Proteomes" id="UP000437131">
    <property type="component" value="Unassembled WGS sequence"/>
</dbReference>
<keyword evidence="1" id="KW-0812">Transmembrane</keyword>
<name>A0A844GZX5_9CHRO</name>
<sequence>MKQIFNLFYMITFIYSISFSAYLGWWILRDWKALEYSHNVEKNYDVSIHHRINLVAEGTGFLLLNCLTAMSVIGLNINNRKKG</sequence>
<accession>A0A844GZX5</accession>
<protein>
    <submittedName>
        <fullName evidence="2">Uncharacterized protein</fullName>
    </submittedName>
</protein>
<dbReference type="EMBL" id="WMIA01000013">
    <property type="protein sequence ID" value="MTF39516.1"/>
    <property type="molecule type" value="Genomic_DNA"/>
</dbReference>
<dbReference type="RefSeq" id="WP_015219686.1">
    <property type="nucleotide sequence ID" value="NZ_WMIA01000013.1"/>
</dbReference>
<evidence type="ECO:0000313" key="2">
    <source>
        <dbReference type="EMBL" id="MTF39516.1"/>
    </source>
</evidence>
<proteinExistence type="predicted"/>
<dbReference type="AlphaFoldDB" id="A0A844GZX5"/>
<reference evidence="2 3" key="1">
    <citation type="submission" date="2019-11" db="EMBL/GenBank/DDBJ databases">
        <title>Isolation of a new High Light Tolerant Cyanobacteria.</title>
        <authorList>
            <person name="Dobson Z."/>
            <person name="Vaughn N."/>
            <person name="Vaughn M."/>
            <person name="Fromme P."/>
            <person name="Mazor Y."/>
        </authorList>
    </citation>
    <scope>NUCLEOTIDE SEQUENCE [LARGE SCALE GENOMIC DNA]</scope>
    <source>
        <strain evidence="2 3">0216</strain>
    </source>
</reference>
<feature type="transmembrane region" description="Helical" evidence="1">
    <location>
        <begin position="7"/>
        <end position="28"/>
    </location>
</feature>